<evidence type="ECO:0000256" key="1">
    <source>
        <dbReference type="SAM" id="MobiDB-lite"/>
    </source>
</evidence>
<dbReference type="Proteomes" id="UP000230463">
    <property type="component" value="Unassembled WGS sequence"/>
</dbReference>
<feature type="compositionally biased region" description="Polar residues" evidence="1">
    <location>
        <begin position="1"/>
        <end position="11"/>
    </location>
</feature>
<name>A0A855FT12_9NEIS</name>
<protein>
    <submittedName>
        <fullName evidence="2">Uncharacterized protein</fullName>
    </submittedName>
</protein>
<reference evidence="2 3" key="1">
    <citation type="journal article" date="2017" name="MBio">
        <title>Type VI secretion-mediated competition in the bee gut microbiome.</title>
        <authorList>
            <person name="Steele M.I."/>
            <person name="Kwong W.K."/>
            <person name="Powell J.E."/>
            <person name="Whiteley M."/>
            <person name="Moran N.A."/>
        </authorList>
    </citation>
    <scope>NUCLEOTIDE SEQUENCE [LARGE SCALE GENOMIC DNA]</scope>
    <source>
        <strain evidence="2 3">HK3</strain>
    </source>
</reference>
<gene>
    <name evidence="2" type="ORF">BHC57_08135</name>
</gene>
<dbReference type="RefSeq" id="WP_180297290.1">
    <property type="nucleotide sequence ID" value="NZ_MEIU01000058.1"/>
</dbReference>
<sequence length="184" mass="18930">MAGNNPNNNKISLPDVLNGLGLGKDEASNTPNPPPPGTSSKPASSGSSTSSTSGSTSSASGSTNSTSSKSGTGSNAPGGVVNKAGKQIKKIGDGIKQVGKELKHVGEGIKETAQDTLGDILPGKSIEFKWPVTHKPKIFPTEAGGRLPASIEAIQKNRGDCFYKARNAPKPCQKILKISFFSQK</sequence>
<dbReference type="EMBL" id="MEIU01000058">
    <property type="protein sequence ID" value="PIT59556.1"/>
    <property type="molecule type" value="Genomic_DNA"/>
</dbReference>
<evidence type="ECO:0000313" key="2">
    <source>
        <dbReference type="EMBL" id="PIT59556.1"/>
    </source>
</evidence>
<feature type="compositionally biased region" description="Low complexity" evidence="1">
    <location>
        <begin position="38"/>
        <end position="75"/>
    </location>
</feature>
<evidence type="ECO:0000313" key="3">
    <source>
        <dbReference type="Proteomes" id="UP000230463"/>
    </source>
</evidence>
<feature type="region of interest" description="Disordered" evidence="1">
    <location>
        <begin position="1"/>
        <end position="87"/>
    </location>
</feature>
<comment type="caution">
    <text evidence="2">The sequence shown here is derived from an EMBL/GenBank/DDBJ whole genome shotgun (WGS) entry which is preliminary data.</text>
</comment>
<dbReference type="AlphaFoldDB" id="A0A855FT12"/>
<accession>A0A855FT12</accession>
<organism evidence="2 3">
    <name type="scientific">Snodgrassella alvi</name>
    <dbReference type="NCBI Taxonomy" id="1196083"/>
    <lineage>
        <taxon>Bacteria</taxon>
        <taxon>Pseudomonadati</taxon>
        <taxon>Pseudomonadota</taxon>
        <taxon>Betaproteobacteria</taxon>
        <taxon>Neisseriales</taxon>
        <taxon>Neisseriaceae</taxon>
        <taxon>Snodgrassella</taxon>
    </lineage>
</organism>
<proteinExistence type="predicted"/>